<accession>A0A837B5D3</accession>
<gene>
    <name evidence="1" type="ORF">A11K_0119510</name>
</gene>
<dbReference type="AlphaFoldDB" id="A0A837B5D3"/>
<reference evidence="1" key="1">
    <citation type="submission" date="2012-05" db="EMBL/GenBank/DDBJ databases">
        <authorList>
            <person name="Studholme D.J."/>
            <person name="Wasukira A."/>
            <person name="Grant M."/>
        </authorList>
    </citation>
    <scope>NUCLEOTIDE SEQUENCE [LARGE SCALE GENOMIC DNA]</scope>
    <source>
        <strain evidence="1">NCPPB 890</strain>
    </source>
</reference>
<proteinExistence type="predicted"/>
<sequence>MTMGTTRSERAAARYAGSALAQANRARAVGVDLGALLEADTETLRVNGYGQPVTTLDALWAAGPGSDNDAGRQIDEGREPYLVCGEALSQGMHALLPVWDIGIEKTKVATGKRFGSREYITVVTGRGDALLAPDTLILWR</sequence>
<dbReference type="EMBL" id="AKBN01001228">
    <property type="protein sequence ID" value="KFA00862.1"/>
    <property type="molecule type" value="Genomic_DNA"/>
</dbReference>
<name>A0A837B5D3_XANVA</name>
<evidence type="ECO:0000313" key="1">
    <source>
        <dbReference type="EMBL" id="KFA00862.1"/>
    </source>
</evidence>
<organism evidence="1">
    <name type="scientific">Xanthomonas vasicola pv. vasculorum NCPPB 890</name>
    <dbReference type="NCBI Taxonomy" id="1184265"/>
    <lineage>
        <taxon>Bacteria</taxon>
        <taxon>Pseudomonadati</taxon>
        <taxon>Pseudomonadota</taxon>
        <taxon>Gammaproteobacteria</taxon>
        <taxon>Lysobacterales</taxon>
        <taxon>Lysobacteraceae</taxon>
        <taxon>Xanthomonas</taxon>
    </lineage>
</organism>
<protein>
    <submittedName>
        <fullName evidence="1">Uncharacterized protein</fullName>
    </submittedName>
</protein>
<comment type="caution">
    <text evidence="1">The sequence shown here is derived from an EMBL/GenBank/DDBJ whole genome shotgun (WGS) entry which is preliminary data.</text>
</comment>